<evidence type="ECO:0000256" key="2">
    <source>
        <dbReference type="ARBA" id="ARBA00006695"/>
    </source>
</evidence>
<protein>
    <recommendedName>
        <fullName evidence="10">CBF1-interacting co-repressor CIR N-terminal domain-containing protein</fullName>
    </recommendedName>
</protein>
<comment type="caution">
    <text evidence="11">The sequence shown here is derived from an EMBL/GenBank/DDBJ whole genome shotgun (WGS) entry which is preliminary data.</text>
</comment>
<dbReference type="PANTHER" id="PTHR16196:SF0">
    <property type="entry name" value="PRE-MRNA-SPLICING FACTOR CWC25 HOMOLOG"/>
    <property type="match status" value="1"/>
</dbReference>
<dbReference type="PANTHER" id="PTHR16196">
    <property type="entry name" value="CELL CYCLE CONTROL PROTEIN CWF25"/>
    <property type="match status" value="1"/>
</dbReference>
<dbReference type="InterPro" id="IPR051376">
    <property type="entry name" value="CWC25_splicing_factor"/>
</dbReference>
<dbReference type="EMBL" id="KZ308203">
    <property type="protein sequence ID" value="KAG8224603.1"/>
    <property type="molecule type" value="Genomic_DNA"/>
</dbReference>
<evidence type="ECO:0000313" key="11">
    <source>
        <dbReference type="EMBL" id="KAG8224603.1"/>
    </source>
</evidence>
<dbReference type="InterPro" id="IPR022209">
    <property type="entry name" value="CWC25"/>
</dbReference>
<dbReference type="AlphaFoldDB" id="A0A8K0JYA3"/>
<dbReference type="GO" id="GO:0000398">
    <property type="term" value="P:mRNA splicing, via spliceosome"/>
    <property type="evidence" value="ECO:0007669"/>
    <property type="project" value="TreeGrafter"/>
</dbReference>
<keyword evidence="7" id="KW-0539">Nucleus</keyword>
<feature type="compositionally biased region" description="Low complexity" evidence="9">
    <location>
        <begin position="108"/>
        <end position="123"/>
    </location>
</feature>
<reference evidence="11" key="1">
    <citation type="submission" date="2013-04" db="EMBL/GenBank/DDBJ databases">
        <authorList>
            <person name="Qu J."/>
            <person name="Murali S.C."/>
            <person name="Bandaranaike D."/>
            <person name="Bellair M."/>
            <person name="Blankenburg K."/>
            <person name="Chao H."/>
            <person name="Dinh H."/>
            <person name="Doddapaneni H."/>
            <person name="Downs B."/>
            <person name="Dugan-Rocha S."/>
            <person name="Elkadiri S."/>
            <person name="Gnanaolivu R.D."/>
            <person name="Hernandez B."/>
            <person name="Javaid M."/>
            <person name="Jayaseelan J.C."/>
            <person name="Lee S."/>
            <person name="Li M."/>
            <person name="Ming W."/>
            <person name="Munidasa M."/>
            <person name="Muniz J."/>
            <person name="Nguyen L."/>
            <person name="Ongeri F."/>
            <person name="Osuji N."/>
            <person name="Pu L.-L."/>
            <person name="Puazo M."/>
            <person name="Qu C."/>
            <person name="Quiroz J."/>
            <person name="Raj R."/>
            <person name="Weissenberger G."/>
            <person name="Xin Y."/>
            <person name="Zou X."/>
            <person name="Han Y."/>
            <person name="Richards S."/>
            <person name="Worley K."/>
            <person name="Muzny D."/>
            <person name="Gibbs R."/>
        </authorList>
    </citation>
    <scope>NUCLEOTIDE SEQUENCE</scope>
    <source>
        <strain evidence="11">Sampled in the wild</strain>
    </source>
</reference>
<evidence type="ECO:0000256" key="6">
    <source>
        <dbReference type="ARBA" id="ARBA00023187"/>
    </source>
</evidence>
<dbReference type="SMART" id="SM01083">
    <property type="entry name" value="Cir_N"/>
    <property type="match status" value="1"/>
</dbReference>
<keyword evidence="12" id="KW-1185">Reference proteome</keyword>
<dbReference type="Pfam" id="PF10197">
    <property type="entry name" value="Cir_N"/>
    <property type="match status" value="1"/>
</dbReference>
<feature type="coiled-coil region" evidence="8">
    <location>
        <begin position="23"/>
        <end position="50"/>
    </location>
</feature>
<keyword evidence="3" id="KW-0507">mRNA processing</keyword>
<evidence type="ECO:0000256" key="1">
    <source>
        <dbReference type="ARBA" id="ARBA00004123"/>
    </source>
</evidence>
<evidence type="ECO:0000256" key="5">
    <source>
        <dbReference type="ARBA" id="ARBA00023054"/>
    </source>
</evidence>
<evidence type="ECO:0000256" key="9">
    <source>
        <dbReference type="SAM" id="MobiDB-lite"/>
    </source>
</evidence>
<feature type="compositionally biased region" description="Basic and acidic residues" evidence="9">
    <location>
        <begin position="234"/>
        <end position="260"/>
    </location>
</feature>
<feature type="compositionally biased region" description="Basic residues" evidence="9">
    <location>
        <begin position="179"/>
        <end position="191"/>
    </location>
</feature>
<dbReference type="Proteomes" id="UP000792457">
    <property type="component" value="Unassembled WGS sequence"/>
</dbReference>
<organism evidence="11 12">
    <name type="scientific">Ladona fulva</name>
    <name type="common">Scarce chaser dragonfly</name>
    <name type="synonym">Libellula fulva</name>
    <dbReference type="NCBI Taxonomy" id="123851"/>
    <lineage>
        <taxon>Eukaryota</taxon>
        <taxon>Metazoa</taxon>
        <taxon>Ecdysozoa</taxon>
        <taxon>Arthropoda</taxon>
        <taxon>Hexapoda</taxon>
        <taxon>Insecta</taxon>
        <taxon>Pterygota</taxon>
        <taxon>Palaeoptera</taxon>
        <taxon>Odonata</taxon>
        <taxon>Epiprocta</taxon>
        <taxon>Anisoptera</taxon>
        <taxon>Libelluloidea</taxon>
        <taxon>Libellulidae</taxon>
        <taxon>Ladona</taxon>
    </lineage>
</organism>
<dbReference type="GO" id="GO:0005684">
    <property type="term" value="C:U2-type spliceosomal complex"/>
    <property type="evidence" value="ECO:0007669"/>
    <property type="project" value="TreeGrafter"/>
</dbReference>
<feature type="domain" description="CBF1-interacting co-repressor CIR N-terminal" evidence="10">
    <location>
        <begin position="11"/>
        <end position="47"/>
    </location>
</feature>
<keyword evidence="4" id="KW-0747">Spliceosome</keyword>
<reference evidence="11" key="2">
    <citation type="submission" date="2017-10" db="EMBL/GenBank/DDBJ databases">
        <title>Ladona fulva Genome sequencing and assembly.</title>
        <authorList>
            <person name="Murali S."/>
            <person name="Richards S."/>
            <person name="Bandaranaike D."/>
            <person name="Bellair M."/>
            <person name="Blankenburg K."/>
            <person name="Chao H."/>
            <person name="Dinh H."/>
            <person name="Doddapaneni H."/>
            <person name="Dugan-Rocha S."/>
            <person name="Elkadiri S."/>
            <person name="Gnanaolivu R."/>
            <person name="Hernandez B."/>
            <person name="Skinner E."/>
            <person name="Javaid M."/>
            <person name="Lee S."/>
            <person name="Li M."/>
            <person name="Ming W."/>
            <person name="Munidasa M."/>
            <person name="Muniz J."/>
            <person name="Nguyen L."/>
            <person name="Hughes D."/>
            <person name="Osuji N."/>
            <person name="Pu L.-L."/>
            <person name="Puazo M."/>
            <person name="Qu C."/>
            <person name="Quiroz J."/>
            <person name="Raj R."/>
            <person name="Weissenberger G."/>
            <person name="Xin Y."/>
            <person name="Zou X."/>
            <person name="Han Y."/>
            <person name="Worley K."/>
            <person name="Muzny D."/>
            <person name="Gibbs R."/>
        </authorList>
    </citation>
    <scope>NUCLEOTIDE SEQUENCE</scope>
    <source>
        <strain evidence="11">Sampled in the wild</strain>
    </source>
</reference>
<feature type="region of interest" description="Disordered" evidence="9">
    <location>
        <begin position="104"/>
        <end position="123"/>
    </location>
</feature>
<evidence type="ECO:0000259" key="10">
    <source>
        <dbReference type="SMART" id="SM01083"/>
    </source>
</evidence>
<feature type="compositionally biased region" description="Basic and acidic residues" evidence="9">
    <location>
        <begin position="277"/>
        <end position="318"/>
    </location>
</feature>
<comment type="similarity">
    <text evidence="2">Belongs to the CWC25 family.</text>
</comment>
<feature type="compositionally biased region" description="Basic and acidic residues" evidence="9">
    <location>
        <begin position="167"/>
        <end position="178"/>
    </location>
</feature>
<accession>A0A8K0JYA3</accession>
<feature type="region of interest" description="Disordered" evidence="9">
    <location>
        <begin position="223"/>
        <end position="377"/>
    </location>
</feature>
<comment type="subcellular location">
    <subcellularLocation>
        <location evidence="1">Nucleus</location>
    </subcellularLocation>
</comment>
<feature type="region of interest" description="Disordered" evidence="9">
    <location>
        <begin position="398"/>
        <end position="418"/>
    </location>
</feature>
<dbReference type="OrthoDB" id="21123at2759"/>
<dbReference type="Pfam" id="PF12542">
    <property type="entry name" value="CWC25"/>
    <property type="match status" value="1"/>
</dbReference>
<proteinExistence type="inferred from homology"/>
<evidence type="ECO:0000256" key="3">
    <source>
        <dbReference type="ARBA" id="ARBA00022664"/>
    </source>
</evidence>
<evidence type="ECO:0000256" key="7">
    <source>
        <dbReference type="ARBA" id="ARBA00023242"/>
    </source>
</evidence>
<keyword evidence="5 8" id="KW-0175">Coiled coil</keyword>
<feature type="region of interest" description="Disordered" evidence="9">
    <location>
        <begin position="154"/>
        <end position="204"/>
    </location>
</feature>
<name>A0A8K0JYA3_LADFU</name>
<keyword evidence="6" id="KW-0508">mRNA splicing</keyword>
<evidence type="ECO:0000256" key="4">
    <source>
        <dbReference type="ARBA" id="ARBA00022728"/>
    </source>
</evidence>
<dbReference type="InterPro" id="IPR019339">
    <property type="entry name" value="CIR_N_dom"/>
</dbReference>
<sequence length="418" mass="48976">MGGGDLNLKKSWHPSTMKNMEKVWKAEQKHEQEKRKIAELQREIREEREREEIRKFAEDGGVIEKKDECKLDWMYKGPGGLVSREDYLLGRSIDKSFDLLQEAEKEAAQTAEGSSRGLPGRSGLFDDQVDIARKLQEDPLLLIKRKELETRSQILNNPVKLKQLQRLLKEKKKDELNKKVKKKKKKKRKHRDSSSSSEEGDLDKMLAYKYNRLKDKLSNAEMAKLLSDDDEDTDKDKRKGAERRDESSTRERNIKDEAHSSRKGYGLQDPLGNQRKFSRDFSDAAKKDRSDRRDQEPMRRISEKERSDKIAPSKRGGESYRPPAPKKPLSEEELEQRRREMMDNARWREEQREKFVHKQREEEKREKNVMNTQTYDPSFLRKQLSAAASRGSVEGRIKSNINNIQRSGGAMDKNFARR</sequence>
<evidence type="ECO:0000313" key="12">
    <source>
        <dbReference type="Proteomes" id="UP000792457"/>
    </source>
</evidence>
<evidence type="ECO:0000256" key="8">
    <source>
        <dbReference type="SAM" id="Coils"/>
    </source>
</evidence>
<feature type="compositionally biased region" description="Basic and acidic residues" evidence="9">
    <location>
        <begin position="335"/>
        <end position="368"/>
    </location>
</feature>
<gene>
    <name evidence="11" type="ORF">J437_LFUL009181</name>
</gene>